<dbReference type="RefSeq" id="WP_217137404.1">
    <property type="nucleotide sequence ID" value="NZ_JAFMOU010000050.1"/>
</dbReference>
<dbReference type="Proteomes" id="UP000699865">
    <property type="component" value="Unassembled WGS sequence"/>
</dbReference>
<accession>A0ABS6KVW0</accession>
<sequence>MDLIETSAMQTKFSHPALPSKLLPAGKEYYINGHGLLVNFHPETLKLNNNYNTEILAFSSIIRCNEHIQPALNCLIFELPENPIDGIDIAWDEQKTYPGVRYENAVSQNVEFYRSHQDEVAILSFPPHQLSIGSDTLYDSQSFKLQANLWFADSGTHCGIHNEHSFIEIHTQILGVGRMQTFQSEDKNSLCEDLIMAPGITTSKAFCYINNYQYIYPYHQYYADTPCVWLALEYHPI</sequence>
<gene>
    <name evidence="1" type="ORF">J1786_00835</name>
</gene>
<dbReference type="EMBL" id="JAFMOU010000050">
    <property type="protein sequence ID" value="MBU9833402.1"/>
    <property type="molecule type" value="Genomic_DNA"/>
</dbReference>
<reference evidence="1 2" key="1">
    <citation type="submission" date="2021-03" db="EMBL/GenBank/DDBJ databases">
        <title>Five novel Rahnella species.</title>
        <authorList>
            <person name="Brady C."/>
            <person name="Asselin J."/>
            <person name="Beer S."/>
            <person name="Bruberg M.B."/>
            <person name="Crampton B."/>
            <person name="Venter S."/>
            <person name="Arnold D."/>
            <person name="Denman S."/>
        </authorList>
    </citation>
    <scope>NUCLEOTIDE SEQUENCE [LARGE SCALE GENOMIC DNA]</scope>
    <source>
        <strain evidence="1 2">L72c</strain>
    </source>
</reference>
<comment type="caution">
    <text evidence="1">The sequence shown here is derived from an EMBL/GenBank/DDBJ whole genome shotgun (WGS) entry which is preliminary data.</text>
</comment>
<name>A0ABS6KVW0_9GAMM</name>
<organism evidence="1 2">
    <name type="scientific">Rahnella perminowiae</name>
    <dbReference type="NCBI Taxonomy" id="2816244"/>
    <lineage>
        <taxon>Bacteria</taxon>
        <taxon>Pseudomonadati</taxon>
        <taxon>Pseudomonadota</taxon>
        <taxon>Gammaproteobacteria</taxon>
        <taxon>Enterobacterales</taxon>
        <taxon>Yersiniaceae</taxon>
        <taxon>Rahnella</taxon>
    </lineage>
</organism>
<evidence type="ECO:0000313" key="1">
    <source>
        <dbReference type="EMBL" id="MBU9833402.1"/>
    </source>
</evidence>
<evidence type="ECO:0000313" key="2">
    <source>
        <dbReference type="Proteomes" id="UP000699865"/>
    </source>
</evidence>
<protein>
    <submittedName>
        <fullName evidence="1">Uncharacterized protein</fullName>
    </submittedName>
</protein>
<keyword evidence="2" id="KW-1185">Reference proteome</keyword>
<proteinExistence type="predicted"/>